<dbReference type="InterPro" id="IPR036390">
    <property type="entry name" value="WH_DNA-bd_sf"/>
</dbReference>
<accession>A0A1G9YVJ2</accession>
<name>A0A1G9YVJ2_9ACTN</name>
<evidence type="ECO:0000313" key="3">
    <source>
        <dbReference type="EMBL" id="SDN12386.1"/>
    </source>
</evidence>
<dbReference type="PANTHER" id="PTHR45128:SF2">
    <property type="entry name" value="METHYLTRANSFERASE DOMAIN-CONTAINING PROTEIN"/>
    <property type="match status" value="1"/>
</dbReference>
<dbReference type="InterPro" id="IPR025714">
    <property type="entry name" value="Methyltranfer_dom"/>
</dbReference>
<keyword evidence="3" id="KW-0808">Transferase</keyword>
<dbReference type="EMBL" id="FNHI01000019">
    <property type="protein sequence ID" value="SDN12386.1"/>
    <property type="molecule type" value="Genomic_DNA"/>
</dbReference>
<protein>
    <submittedName>
        <fullName evidence="3">Methyltransferase domain-containing protein</fullName>
    </submittedName>
</protein>
<dbReference type="Gene3D" id="1.10.10.10">
    <property type="entry name" value="Winged helix-like DNA-binding domain superfamily/Winged helix DNA-binding domain"/>
    <property type="match status" value="1"/>
</dbReference>
<dbReference type="Gene3D" id="3.40.50.150">
    <property type="entry name" value="Vaccinia Virus protein VP39"/>
    <property type="match status" value="1"/>
</dbReference>
<dbReference type="InterPro" id="IPR048711">
    <property type="entry name" value="WHD_Rv2258c"/>
</dbReference>
<dbReference type="Pfam" id="PF21320">
    <property type="entry name" value="WHD_Rv2258c"/>
    <property type="match status" value="1"/>
</dbReference>
<evidence type="ECO:0000313" key="4">
    <source>
        <dbReference type="Proteomes" id="UP000199063"/>
    </source>
</evidence>
<dbReference type="SUPFAM" id="SSF46785">
    <property type="entry name" value="Winged helix' DNA-binding domain"/>
    <property type="match status" value="1"/>
</dbReference>
<keyword evidence="4" id="KW-1185">Reference proteome</keyword>
<dbReference type="PANTHER" id="PTHR45128">
    <property type="entry name" value="METHYLTRANSFERASE TYPE 11"/>
    <property type="match status" value="1"/>
</dbReference>
<dbReference type="Proteomes" id="UP000199063">
    <property type="component" value="Unassembled WGS sequence"/>
</dbReference>
<reference evidence="4" key="1">
    <citation type="submission" date="2016-10" db="EMBL/GenBank/DDBJ databases">
        <authorList>
            <person name="Varghese N."/>
            <person name="Submissions S."/>
        </authorList>
    </citation>
    <scope>NUCLEOTIDE SEQUENCE [LARGE SCALE GENOMIC DNA]</scope>
    <source>
        <strain evidence="4">CGMCC 4.7042</strain>
    </source>
</reference>
<proteinExistence type="predicted"/>
<feature type="domain" description="S-adenosylmethionine-dependent methyltransferase Rv2258c-like winged HTH" evidence="2">
    <location>
        <begin position="26"/>
        <end position="91"/>
    </location>
</feature>
<gene>
    <name evidence="3" type="ORF">SAMN05444921_119132</name>
</gene>
<feature type="domain" description="Methyltransferase" evidence="1">
    <location>
        <begin position="168"/>
        <end position="275"/>
    </location>
</feature>
<evidence type="ECO:0000259" key="2">
    <source>
        <dbReference type="Pfam" id="PF21320"/>
    </source>
</evidence>
<keyword evidence="3" id="KW-0489">Methyltransferase</keyword>
<dbReference type="InterPro" id="IPR036388">
    <property type="entry name" value="WH-like_DNA-bd_sf"/>
</dbReference>
<dbReference type="OrthoDB" id="9801363at2"/>
<sequence length="348" mass="37347">MEQDKVTAFLERFVCDLGATGAAGSVVIGHRLGLYEALADGPATPEQFAERTGCHRRYLTEWLCGQAAGGYVDYDPGSGTFSLTEEQAYCLADPEGPNLAAAFRVVLGYLRAEERITEAFRTGEGVGWHEHDEDVFIGCDAFYRPGYVAELVRTWIPALDGVDAKLNAAGRVADLGCGLGSSSLLIAEAYPRTTVSGSDYHAESIELARKKAAEAGLSDRVSFEVATAQTFTGTGYDLVAMFDCLHDMGDPVGAARRVRQSLAPDGTWLLVEPAASDRIEDNLNPVGRLFYSGSTFLCVPNGLSQPGGYALGAQAGETAIREIVVEAGFTRFRKAAQTGFNAVYEIRR</sequence>
<dbReference type="Pfam" id="PF13847">
    <property type="entry name" value="Methyltransf_31"/>
    <property type="match status" value="1"/>
</dbReference>
<dbReference type="GeneID" id="40832436"/>
<dbReference type="RefSeq" id="WP_093658930.1">
    <property type="nucleotide sequence ID" value="NZ_FNHI01000019.1"/>
</dbReference>
<dbReference type="InterPro" id="IPR053173">
    <property type="entry name" value="SAM-binding_MTase"/>
</dbReference>
<dbReference type="STRING" id="1196353.SAMN05444921_119132"/>
<evidence type="ECO:0000259" key="1">
    <source>
        <dbReference type="Pfam" id="PF13847"/>
    </source>
</evidence>
<dbReference type="GO" id="GO:0008168">
    <property type="term" value="F:methyltransferase activity"/>
    <property type="evidence" value="ECO:0007669"/>
    <property type="project" value="UniProtKB-KW"/>
</dbReference>
<dbReference type="InterPro" id="IPR029063">
    <property type="entry name" value="SAM-dependent_MTases_sf"/>
</dbReference>
<dbReference type="CDD" id="cd02440">
    <property type="entry name" value="AdoMet_MTases"/>
    <property type="match status" value="1"/>
</dbReference>
<dbReference type="SUPFAM" id="SSF53335">
    <property type="entry name" value="S-adenosyl-L-methionine-dependent methyltransferases"/>
    <property type="match status" value="1"/>
</dbReference>
<dbReference type="GO" id="GO:0032259">
    <property type="term" value="P:methylation"/>
    <property type="evidence" value="ECO:0007669"/>
    <property type="project" value="UniProtKB-KW"/>
</dbReference>
<dbReference type="AlphaFoldDB" id="A0A1G9YVJ2"/>
<organism evidence="3 4">
    <name type="scientific">Streptomyces wuyuanensis</name>
    <dbReference type="NCBI Taxonomy" id="1196353"/>
    <lineage>
        <taxon>Bacteria</taxon>
        <taxon>Bacillati</taxon>
        <taxon>Actinomycetota</taxon>
        <taxon>Actinomycetes</taxon>
        <taxon>Kitasatosporales</taxon>
        <taxon>Streptomycetaceae</taxon>
        <taxon>Streptomyces</taxon>
    </lineage>
</organism>